<protein>
    <submittedName>
        <fullName evidence="2">Glycosyltransferase involved in cell wall bisynthesis</fullName>
    </submittedName>
</protein>
<dbReference type="OrthoDB" id="199095at2"/>
<proteinExistence type="predicted"/>
<dbReference type="RefSeq" id="WP_093405505.1">
    <property type="nucleotide sequence ID" value="NZ_FOVL01000002.1"/>
</dbReference>
<dbReference type="AlphaFoldDB" id="A0A1I4Y638"/>
<dbReference type="GO" id="GO:0016758">
    <property type="term" value="F:hexosyltransferase activity"/>
    <property type="evidence" value="ECO:0007669"/>
    <property type="project" value="UniProtKB-ARBA"/>
</dbReference>
<dbReference type="Gene3D" id="3.90.550.10">
    <property type="entry name" value="Spore Coat Polysaccharide Biosynthesis Protein SpsA, Chain A"/>
    <property type="match status" value="1"/>
</dbReference>
<dbReference type="InterPro" id="IPR029044">
    <property type="entry name" value="Nucleotide-diphossugar_trans"/>
</dbReference>
<gene>
    <name evidence="2" type="ORF">SAMN05660413_00518</name>
</gene>
<dbReference type="Pfam" id="PF00535">
    <property type="entry name" value="Glycos_transf_2"/>
    <property type="match status" value="1"/>
</dbReference>
<keyword evidence="3" id="KW-1185">Reference proteome</keyword>
<name>A0A1I4Y638_9FLAO</name>
<dbReference type="PANTHER" id="PTHR22916:SF3">
    <property type="entry name" value="UDP-GLCNAC:BETAGAL BETA-1,3-N-ACETYLGLUCOSAMINYLTRANSFERASE-LIKE PROTEIN 1"/>
    <property type="match status" value="1"/>
</dbReference>
<evidence type="ECO:0000313" key="2">
    <source>
        <dbReference type="EMBL" id="SFN33009.1"/>
    </source>
</evidence>
<accession>A0A1I4Y638</accession>
<dbReference type="EMBL" id="FOVL01000002">
    <property type="protein sequence ID" value="SFN33009.1"/>
    <property type="molecule type" value="Genomic_DNA"/>
</dbReference>
<keyword evidence="2" id="KW-0808">Transferase</keyword>
<dbReference type="Proteomes" id="UP000199153">
    <property type="component" value="Unassembled WGS sequence"/>
</dbReference>
<feature type="domain" description="Glycosyltransferase 2-like" evidence="1">
    <location>
        <begin position="7"/>
        <end position="118"/>
    </location>
</feature>
<dbReference type="SUPFAM" id="SSF53448">
    <property type="entry name" value="Nucleotide-diphospho-sugar transferases"/>
    <property type="match status" value="1"/>
</dbReference>
<reference evidence="2 3" key="1">
    <citation type="submission" date="2016-10" db="EMBL/GenBank/DDBJ databases">
        <authorList>
            <person name="de Groot N.N."/>
        </authorList>
    </citation>
    <scope>NUCLEOTIDE SEQUENCE [LARGE SCALE GENOMIC DNA]</scope>
    <source>
        <strain evidence="2 3">DSM 17794</strain>
    </source>
</reference>
<organism evidence="2 3">
    <name type="scientific">Salegentibacter flavus</name>
    <dbReference type="NCBI Taxonomy" id="287099"/>
    <lineage>
        <taxon>Bacteria</taxon>
        <taxon>Pseudomonadati</taxon>
        <taxon>Bacteroidota</taxon>
        <taxon>Flavobacteriia</taxon>
        <taxon>Flavobacteriales</taxon>
        <taxon>Flavobacteriaceae</taxon>
        <taxon>Salegentibacter</taxon>
    </lineage>
</organism>
<sequence>MKEITVSIFMLTYNQENFIAQAIEGVLMQKTSFVYQLVIGEDCSTDKTREICKEYATKFPEKIKLLLNEKNIGLGANYVKTYAECTGKYLAICDGDDYWIDPLKLQKQVDFLEKNPDYKIIYTNNYSLFPSGKKTGPKDDDRPLTTVFMDLVTGNYIASVSSLFKNVPLTKKMEHWIPAFPYADWPTYLLVLNQGGKIYFLNEPTAVYRKDFGTSTALRKEKSKLGEINLGILKNLYRDQIFQENKKSLKKGIINFKTGLMASYNKERRFFKSITMLFELIYRKNPFFVFRVYLYSLKRILLSNK</sequence>
<evidence type="ECO:0000259" key="1">
    <source>
        <dbReference type="Pfam" id="PF00535"/>
    </source>
</evidence>
<evidence type="ECO:0000313" key="3">
    <source>
        <dbReference type="Proteomes" id="UP000199153"/>
    </source>
</evidence>
<dbReference type="PANTHER" id="PTHR22916">
    <property type="entry name" value="GLYCOSYLTRANSFERASE"/>
    <property type="match status" value="1"/>
</dbReference>
<dbReference type="STRING" id="287099.SAMN05660413_00518"/>
<dbReference type="InterPro" id="IPR001173">
    <property type="entry name" value="Glyco_trans_2-like"/>
</dbReference>